<feature type="domain" description="HTH cro/C1-type" evidence="4">
    <location>
        <begin position="35"/>
        <end position="90"/>
    </location>
</feature>
<dbReference type="Gene3D" id="3.40.50.410">
    <property type="entry name" value="von Willebrand factor, type A domain"/>
    <property type="match status" value="1"/>
</dbReference>
<feature type="domain" description="VWFA" evidence="3">
    <location>
        <begin position="587"/>
        <end position="780"/>
    </location>
</feature>
<reference evidence="5" key="1">
    <citation type="submission" date="2023-07" db="EMBL/GenBank/DDBJ databases">
        <title>Comparative genomics of wheat-associated soil bacteria to identify genetic determinants of phenazine resistance.</title>
        <authorList>
            <person name="Mouncey N."/>
        </authorList>
    </citation>
    <scope>NUCLEOTIDE SEQUENCE</scope>
    <source>
        <strain evidence="5">V4I22</strain>
    </source>
</reference>
<keyword evidence="2" id="KW-1133">Transmembrane helix</keyword>
<keyword evidence="2" id="KW-0472">Membrane</keyword>
<dbReference type="InterPro" id="IPR051173">
    <property type="entry name" value="Ca_channel_alpha-2/delta"/>
</dbReference>
<feature type="region of interest" description="Disordered" evidence="1">
    <location>
        <begin position="1"/>
        <end position="26"/>
    </location>
</feature>
<protein>
    <submittedName>
        <fullName evidence="5">Ca-activated chloride channel family protein</fullName>
    </submittedName>
</protein>
<dbReference type="SMART" id="SM00327">
    <property type="entry name" value="VWA"/>
    <property type="match status" value="1"/>
</dbReference>
<evidence type="ECO:0000313" key="6">
    <source>
        <dbReference type="Proteomes" id="UP001234216"/>
    </source>
</evidence>
<evidence type="ECO:0000259" key="4">
    <source>
        <dbReference type="PROSITE" id="PS50943"/>
    </source>
</evidence>
<dbReference type="SUPFAM" id="SSF53300">
    <property type="entry name" value="vWA-like"/>
    <property type="match status" value="1"/>
</dbReference>
<evidence type="ECO:0000259" key="3">
    <source>
        <dbReference type="PROSITE" id="PS50234"/>
    </source>
</evidence>
<accession>A0AAW8F4A1</accession>
<evidence type="ECO:0000313" key="5">
    <source>
        <dbReference type="EMBL" id="MDQ0904619.1"/>
    </source>
</evidence>
<dbReference type="RefSeq" id="WP_306972197.1">
    <property type="nucleotide sequence ID" value="NZ_JAUSZV010000004.1"/>
</dbReference>
<dbReference type="InterPro" id="IPR036465">
    <property type="entry name" value="vWFA_dom_sf"/>
</dbReference>
<sequence length="784" mass="82855">MNSDQPGAGAGQGRRGNPRPHRPQDSPVKAFAWALVGLRKAKDLSLRNLGHIAGYDSSVLSRMTAGETLPGQTQVEKYVAGCGAETAPWLALLSLAQTASRDGAAREDLESFAQALVARCTTDLTEISGAELGDAAALVAAWRMVGEAPDSGAGPGEPTGPEEIAEPEKGATGARPETSQPPRRRTRWKIPLTIGITLVLIAAGAAYLASGGGDTPKPSGVSGLDACSHPVKALTIASSTDKSGILTGLANDYGARLSHGQCVKVTVNSIDSGTAMRALASGWNTVADGPSPDVWSPASNVWLQIARHRAVNAQLRDRLPQSAGPSIVTSPLTIAMPEPAAKKLGWPGKKISWQDLSTLASRPGFKLGKTNPEYSTSGLNATFASFYAQTGTSSELSTANLHDSATQQKVRTIEKSVVHYGDTTLTYLANLRRYDEVGQASAYVSAVTVEENSVIAYNMGYPCGVQSDEPGCAKTSTRPHTKLVAFHPTSDDNVGTIYSDHPYITLNGLSGAKKDVAADFKTFLTSKTAQDAFAALGFRTHAGGLTPRITPDNGVLREQLPRQLGQPSDDVLDDLLTVWRQLRKPANVLLLIDTSGSMDWNAKGKRRVVPSEPSKLDLVKKAHSALLDGFTDTDKVGLWHFSDQHETDEKIAPMGSTTSGGKTQRQHLEADVDALKPGGGTALYATTDDAVKSLRDNYANNAINAVVVLTDGCNQTQGGPVLEEVTGNLANPSKPAVRVFTIAYGGDACRDELQEIAEASDARAYDAKDPNTIDNVLTNVISNF</sequence>
<evidence type="ECO:0000256" key="2">
    <source>
        <dbReference type="SAM" id="Phobius"/>
    </source>
</evidence>
<dbReference type="PROSITE" id="PS50943">
    <property type="entry name" value="HTH_CROC1"/>
    <property type="match status" value="1"/>
</dbReference>
<keyword evidence="2" id="KW-0812">Transmembrane</keyword>
<gene>
    <name evidence="5" type="ORF">QFZ22_000604</name>
</gene>
<organism evidence="5 6">
    <name type="scientific">Streptomyces canus</name>
    <dbReference type="NCBI Taxonomy" id="58343"/>
    <lineage>
        <taxon>Bacteria</taxon>
        <taxon>Bacillati</taxon>
        <taxon>Actinomycetota</taxon>
        <taxon>Actinomycetes</taxon>
        <taxon>Kitasatosporales</taxon>
        <taxon>Streptomycetaceae</taxon>
        <taxon>Streptomyces</taxon>
        <taxon>Streptomyces aurantiacus group</taxon>
    </lineage>
</organism>
<dbReference type="Pfam" id="PF00092">
    <property type="entry name" value="VWA"/>
    <property type="match status" value="1"/>
</dbReference>
<dbReference type="SUPFAM" id="SSF53850">
    <property type="entry name" value="Periplasmic binding protein-like II"/>
    <property type="match status" value="1"/>
</dbReference>
<dbReference type="InterPro" id="IPR002035">
    <property type="entry name" value="VWF_A"/>
</dbReference>
<dbReference type="PANTHER" id="PTHR10166">
    <property type="entry name" value="VOLTAGE-DEPENDENT CALCIUM CHANNEL SUBUNIT ALPHA-2/DELTA-RELATED"/>
    <property type="match status" value="1"/>
</dbReference>
<dbReference type="AlphaFoldDB" id="A0AAW8F4A1"/>
<feature type="transmembrane region" description="Helical" evidence="2">
    <location>
        <begin position="190"/>
        <end position="209"/>
    </location>
</feature>
<dbReference type="Pfam" id="PF13531">
    <property type="entry name" value="SBP_bac_11"/>
    <property type="match status" value="1"/>
</dbReference>
<dbReference type="PROSITE" id="PS50234">
    <property type="entry name" value="VWFA"/>
    <property type="match status" value="1"/>
</dbReference>
<comment type="caution">
    <text evidence="5">The sequence shown here is derived from an EMBL/GenBank/DDBJ whole genome shotgun (WGS) entry which is preliminary data.</text>
</comment>
<dbReference type="EMBL" id="JAUSZV010000004">
    <property type="protein sequence ID" value="MDQ0904619.1"/>
    <property type="molecule type" value="Genomic_DNA"/>
</dbReference>
<dbReference type="InterPro" id="IPR001387">
    <property type="entry name" value="Cro/C1-type_HTH"/>
</dbReference>
<evidence type="ECO:0000256" key="1">
    <source>
        <dbReference type="SAM" id="MobiDB-lite"/>
    </source>
</evidence>
<dbReference type="PANTHER" id="PTHR10166:SF37">
    <property type="entry name" value="STOLID, ISOFORM H"/>
    <property type="match status" value="1"/>
</dbReference>
<name>A0AAW8F4A1_9ACTN</name>
<proteinExistence type="predicted"/>
<feature type="region of interest" description="Disordered" evidence="1">
    <location>
        <begin position="148"/>
        <end position="185"/>
    </location>
</feature>
<dbReference type="Proteomes" id="UP001234216">
    <property type="component" value="Unassembled WGS sequence"/>
</dbReference>